<dbReference type="SUPFAM" id="SSF110221">
    <property type="entry name" value="AbfB domain"/>
    <property type="match status" value="1"/>
</dbReference>
<dbReference type="CDD" id="cd23399">
    <property type="entry name" value="beta-trefoil_ABD_ABFB"/>
    <property type="match status" value="1"/>
</dbReference>
<name>A0A6V8KLJ3_9ACTN</name>
<organism evidence="2 3">
    <name type="scientific">Phytohabitans houttuyneae</name>
    <dbReference type="NCBI Taxonomy" id="1076126"/>
    <lineage>
        <taxon>Bacteria</taxon>
        <taxon>Bacillati</taxon>
        <taxon>Actinomycetota</taxon>
        <taxon>Actinomycetes</taxon>
        <taxon>Micromonosporales</taxon>
        <taxon>Micromonosporaceae</taxon>
    </lineage>
</organism>
<dbReference type="EMBL" id="BLPF01000002">
    <property type="protein sequence ID" value="GFJ83069.1"/>
    <property type="molecule type" value="Genomic_DNA"/>
</dbReference>
<dbReference type="Proteomes" id="UP000482800">
    <property type="component" value="Unassembled WGS sequence"/>
</dbReference>
<dbReference type="Pfam" id="PF05270">
    <property type="entry name" value="AbfB"/>
    <property type="match status" value="1"/>
</dbReference>
<dbReference type="InterPro" id="IPR007934">
    <property type="entry name" value="AbfB_ABD"/>
</dbReference>
<dbReference type="GO" id="GO:0046556">
    <property type="term" value="F:alpha-L-arabinofuranosidase activity"/>
    <property type="evidence" value="ECO:0007669"/>
    <property type="project" value="InterPro"/>
</dbReference>
<gene>
    <name evidence="2" type="ORF">Phou_072490</name>
</gene>
<dbReference type="GO" id="GO:0046373">
    <property type="term" value="P:L-arabinose metabolic process"/>
    <property type="evidence" value="ECO:0007669"/>
    <property type="project" value="InterPro"/>
</dbReference>
<evidence type="ECO:0000259" key="1">
    <source>
        <dbReference type="Pfam" id="PF05270"/>
    </source>
</evidence>
<evidence type="ECO:0000313" key="2">
    <source>
        <dbReference type="EMBL" id="GFJ83069.1"/>
    </source>
</evidence>
<keyword evidence="3" id="KW-1185">Reference proteome</keyword>
<feature type="domain" description="Alpha-L-arabinofuranosidase B arabinose-binding" evidence="1">
    <location>
        <begin position="37"/>
        <end position="132"/>
    </location>
</feature>
<accession>A0A6V8KLJ3</accession>
<dbReference type="InterPro" id="IPR036195">
    <property type="entry name" value="AbfB_ABD_sf"/>
</dbReference>
<dbReference type="AlphaFoldDB" id="A0A6V8KLJ3"/>
<reference evidence="2 3" key="2">
    <citation type="submission" date="2020-03" db="EMBL/GenBank/DDBJ databases">
        <authorList>
            <person name="Ichikawa N."/>
            <person name="Kimura A."/>
            <person name="Kitahashi Y."/>
            <person name="Uohara A."/>
        </authorList>
    </citation>
    <scope>NUCLEOTIDE SEQUENCE [LARGE SCALE GENOMIC DNA]</scope>
    <source>
        <strain evidence="2 3">NBRC 108639</strain>
    </source>
</reference>
<comment type="caution">
    <text evidence="2">The sequence shown here is derived from an EMBL/GenBank/DDBJ whole genome shotgun (WGS) entry which is preliminary data.</text>
</comment>
<evidence type="ECO:0000313" key="3">
    <source>
        <dbReference type="Proteomes" id="UP000482800"/>
    </source>
</evidence>
<reference evidence="2 3" key="1">
    <citation type="submission" date="2020-03" db="EMBL/GenBank/DDBJ databases">
        <title>Whole genome shotgun sequence of Phytohabitans houttuyneae NBRC 108639.</title>
        <authorList>
            <person name="Komaki H."/>
            <person name="Tamura T."/>
        </authorList>
    </citation>
    <scope>NUCLEOTIDE SEQUENCE [LARGE SCALE GENOMIC DNA]</scope>
    <source>
        <strain evidence="2 3">NBRC 108639</strain>
    </source>
</reference>
<protein>
    <recommendedName>
        <fullName evidence="1">Alpha-L-arabinofuranosidase B arabinose-binding domain-containing protein</fullName>
    </recommendedName>
</protein>
<sequence>MDQARVRAANQALVNASRALPSTARVQLPVNGRVSFQVTTPGFTNRYLRHQNSLAYTEVVDAASAAVLKSDATYTVRAGLADGNCYSFESVNFPGQFLRHANSRVQNAVNDGSALLRADATWCARSGLTGAGCRWSRTTSAARTCGTRTPRCG</sequence>
<proteinExistence type="predicted"/>
<dbReference type="Gene3D" id="2.80.10.50">
    <property type="match status" value="1"/>
</dbReference>